<keyword evidence="3" id="KW-1185">Reference proteome</keyword>
<dbReference type="Proteomes" id="UP001154282">
    <property type="component" value="Unassembled WGS sequence"/>
</dbReference>
<dbReference type="EMBL" id="CAMGYJ010000005">
    <property type="protein sequence ID" value="CAI0414939.1"/>
    <property type="molecule type" value="Genomic_DNA"/>
</dbReference>
<organism evidence="1 3">
    <name type="scientific">Linum tenue</name>
    <dbReference type="NCBI Taxonomy" id="586396"/>
    <lineage>
        <taxon>Eukaryota</taxon>
        <taxon>Viridiplantae</taxon>
        <taxon>Streptophyta</taxon>
        <taxon>Embryophyta</taxon>
        <taxon>Tracheophyta</taxon>
        <taxon>Spermatophyta</taxon>
        <taxon>Magnoliopsida</taxon>
        <taxon>eudicotyledons</taxon>
        <taxon>Gunneridae</taxon>
        <taxon>Pentapetalae</taxon>
        <taxon>rosids</taxon>
        <taxon>fabids</taxon>
        <taxon>Malpighiales</taxon>
        <taxon>Linaceae</taxon>
        <taxon>Linum</taxon>
    </lineage>
</organism>
<gene>
    <name evidence="1" type="ORF">LITE_LOCUS16464</name>
    <name evidence="2" type="ORF">LITE_LOCUS17103</name>
</gene>
<dbReference type="AlphaFoldDB" id="A0AAV0JYB0"/>
<proteinExistence type="predicted"/>
<evidence type="ECO:0000313" key="2">
    <source>
        <dbReference type="EMBL" id="CAI0416794.1"/>
    </source>
</evidence>
<name>A0AAV0JYB0_9ROSI</name>
<comment type="caution">
    <text evidence="1">The sequence shown here is derived from an EMBL/GenBank/DDBJ whole genome shotgun (WGS) entry which is preliminary data.</text>
</comment>
<accession>A0AAV0JYB0</accession>
<dbReference type="EMBL" id="CAMGYJ010000005">
    <property type="protein sequence ID" value="CAI0416794.1"/>
    <property type="molecule type" value="Genomic_DNA"/>
</dbReference>
<evidence type="ECO:0000313" key="3">
    <source>
        <dbReference type="Proteomes" id="UP001154282"/>
    </source>
</evidence>
<protein>
    <submittedName>
        <fullName evidence="1">Uncharacterized protein</fullName>
    </submittedName>
</protein>
<evidence type="ECO:0000313" key="1">
    <source>
        <dbReference type="EMBL" id="CAI0414939.1"/>
    </source>
</evidence>
<sequence>MGELVQQRQSTLQQSWST</sequence>
<reference evidence="1" key="1">
    <citation type="submission" date="2022-08" db="EMBL/GenBank/DDBJ databases">
        <authorList>
            <person name="Gutierrez-Valencia J."/>
        </authorList>
    </citation>
    <scope>NUCLEOTIDE SEQUENCE</scope>
</reference>